<proteinExistence type="predicted"/>
<dbReference type="InterPro" id="IPR002885">
    <property type="entry name" value="PPR_rpt"/>
</dbReference>
<feature type="repeat" description="PPR" evidence="2">
    <location>
        <begin position="138"/>
        <end position="172"/>
    </location>
</feature>
<dbReference type="InterPro" id="IPR033443">
    <property type="entry name" value="PROP1-like_PPR_dom"/>
</dbReference>
<dbReference type="InterPro" id="IPR011990">
    <property type="entry name" value="TPR-like_helical_dom_sf"/>
</dbReference>
<dbReference type="Pfam" id="PF13041">
    <property type="entry name" value="PPR_2"/>
    <property type="match status" value="4"/>
</dbReference>
<feature type="repeat" description="PPR" evidence="2">
    <location>
        <begin position="381"/>
        <end position="415"/>
    </location>
</feature>
<feature type="repeat" description="PPR" evidence="2">
    <location>
        <begin position="638"/>
        <end position="672"/>
    </location>
</feature>
<evidence type="ECO:0000313" key="5">
    <source>
        <dbReference type="Proteomes" id="UP000789572"/>
    </source>
</evidence>
<feature type="repeat" description="PPR" evidence="2">
    <location>
        <begin position="451"/>
        <end position="485"/>
    </location>
</feature>
<dbReference type="OrthoDB" id="185373at2759"/>
<evidence type="ECO:0000256" key="2">
    <source>
        <dbReference type="PROSITE-ProRule" id="PRU00708"/>
    </source>
</evidence>
<feature type="repeat" description="PPR" evidence="2">
    <location>
        <begin position="241"/>
        <end position="275"/>
    </location>
</feature>
<keyword evidence="1" id="KW-0677">Repeat</keyword>
<evidence type="ECO:0000256" key="1">
    <source>
        <dbReference type="ARBA" id="ARBA00022737"/>
    </source>
</evidence>
<dbReference type="SUPFAM" id="SSF48452">
    <property type="entry name" value="TPR-like"/>
    <property type="match status" value="2"/>
</dbReference>
<dbReference type="InterPro" id="IPR050667">
    <property type="entry name" value="PPR-containing_protein"/>
</dbReference>
<feature type="repeat" description="PPR" evidence="2">
    <location>
        <begin position="521"/>
        <end position="555"/>
    </location>
</feature>
<sequence>MILRSPLSQLVKISTQQIRTGHSSVVAFGKACRTETNSKNLWKNYLAVLDDCRLDELDRYTVRRFLRRLSKLDDVSQRAAKTKKVLKDLAEIGFHAHQVERNYLIEAYLSVNKLAEARETFDHIHNLKPPLARDYCPFCPAFNMMIEAYGSRGDLEEARKLYQYMFEKGVKPDAKTRLIITAIFKKNLSPTTLEWFYGLIESKLIDDGTGKEGIIVLTDAGNLDGALELFNKLKSLGYQMDAHVYARLVSLLTRHGRLVEAIDLVKELKVSGVSIDTVAYNVMLRAHIRSNEPEQAIKVIDEMIEAKVYPVLRSFEIMVDAFANEGQVKPALITLKKMHDLGVKPDAHLYTCLIKLFANVNDIDAMEKMFRHMVEKGFDANLITYTILMTAYCRNYDIEKAILISNAMLKADILPDARLFNALISICGERADSDGAMMLLDDMKMRNILPDVYTYTSIMKAFVKATDINGAERVLQSMITSGIKPHAVTYNILLDYFVEQRDVMQVRRIYEEMLYADVRPDINTYGCLMQSYCTMGDFKAAFELLIHMENVNVKPDVQIYTILINAYMRRRDFVAAERTYETLISKDFIPSYFTYAVLVDGHARKGDLGFARKLLGELIAHSELESQDSEMVRHKAFPQYLFTPIMDAYAKQAQSDAAREIFEEMVLLGIRPNEYAYTILMDGYRRGGNYEAVWHMWKILLGEFGDKSLLSDKNVLPIRHVKSTTERNQMKFEKVFSKIASFSPKFRKMPFHALSILLETLTAAGRYDLVEQEWQRMHSQGFKFDAHNYNHYAQSLVASGNILKACIVIKDHLIKGWDSRLAHWRRTATGTRFEKRQRKAKLIEQSTSFYPHRKTLMMLKKVFDQLRSGEWDSLNIGTDQKPGNELWTHITEHYSDIVASVADMNEFIEWERRDQTMYEHTRRSI</sequence>
<evidence type="ECO:0000313" key="4">
    <source>
        <dbReference type="EMBL" id="CAG8541643.1"/>
    </source>
</evidence>
<feature type="repeat" description="PPR" evidence="2">
    <location>
        <begin position="311"/>
        <end position="345"/>
    </location>
</feature>
<organism evidence="4 5">
    <name type="scientific">Paraglomus occultum</name>
    <dbReference type="NCBI Taxonomy" id="144539"/>
    <lineage>
        <taxon>Eukaryota</taxon>
        <taxon>Fungi</taxon>
        <taxon>Fungi incertae sedis</taxon>
        <taxon>Mucoromycota</taxon>
        <taxon>Glomeromycotina</taxon>
        <taxon>Glomeromycetes</taxon>
        <taxon>Paraglomerales</taxon>
        <taxon>Paraglomeraceae</taxon>
        <taxon>Paraglomus</taxon>
    </lineage>
</organism>
<dbReference type="NCBIfam" id="TIGR00756">
    <property type="entry name" value="PPR"/>
    <property type="match status" value="10"/>
</dbReference>
<keyword evidence="5" id="KW-1185">Reference proteome</keyword>
<protein>
    <submittedName>
        <fullName evidence="4">9753_t:CDS:1</fullName>
    </submittedName>
</protein>
<dbReference type="PANTHER" id="PTHR47939">
    <property type="entry name" value="MEMBRANE-ASSOCIATED SALT-INDUCIBLE PROTEIN-LIKE"/>
    <property type="match status" value="1"/>
</dbReference>
<evidence type="ECO:0000259" key="3">
    <source>
        <dbReference type="Pfam" id="PF17177"/>
    </source>
</evidence>
<reference evidence="4" key="1">
    <citation type="submission" date="2021-06" db="EMBL/GenBank/DDBJ databases">
        <authorList>
            <person name="Kallberg Y."/>
            <person name="Tangrot J."/>
            <person name="Rosling A."/>
        </authorList>
    </citation>
    <scope>NUCLEOTIDE SEQUENCE</scope>
    <source>
        <strain evidence="4">IA702</strain>
    </source>
</reference>
<dbReference type="Pfam" id="PF17177">
    <property type="entry name" value="PPR_long"/>
    <property type="match status" value="1"/>
</dbReference>
<dbReference type="Pfam" id="PF01535">
    <property type="entry name" value="PPR"/>
    <property type="match status" value="1"/>
</dbReference>
<gene>
    <name evidence="4" type="ORF">POCULU_LOCUS4567</name>
</gene>
<dbReference type="PROSITE" id="PS51375">
    <property type="entry name" value="PPR"/>
    <property type="match status" value="12"/>
</dbReference>
<feature type="repeat" description="PPR" evidence="2">
    <location>
        <begin position="276"/>
        <end position="310"/>
    </location>
</feature>
<feature type="repeat" description="PPR" evidence="2">
    <location>
        <begin position="416"/>
        <end position="450"/>
    </location>
</feature>
<dbReference type="Pfam" id="PF13812">
    <property type="entry name" value="PPR_3"/>
    <property type="match status" value="1"/>
</dbReference>
<feature type="domain" description="PROP1-like PPR" evidence="3">
    <location>
        <begin position="221"/>
        <end position="346"/>
    </location>
</feature>
<accession>A0A9N9AQU6</accession>
<dbReference type="Proteomes" id="UP000789572">
    <property type="component" value="Unassembled WGS sequence"/>
</dbReference>
<comment type="caution">
    <text evidence="4">The sequence shown here is derived from an EMBL/GenBank/DDBJ whole genome shotgun (WGS) entry which is preliminary data.</text>
</comment>
<name>A0A9N9AQU6_9GLOM</name>
<dbReference type="PANTHER" id="PTHR47939:SF13">
    <property type="entry name" value="OS03G0201400 PROTEIN"/>
    <property type="match status" value="1"/>
</dbReference>
<dbReference type="Gene3D" id="1.25.40.10">
    <property type="entry name" value="Tetratricopeptide repeat domain"/>
    <property type="match status" value="5"/>
</dbReference>
<dbReference type="EMBL" id="CAJVPJ010000602">
    <property type="protein sequence ID" value="CAG8541643.1"/>
    <property type="molecule type" value="Genomic_DNA"/>
</dbReference>
<feature type="repeat" description="PPR" evidence="2">
    <location>
        <begin position="486"/>
        <end position="520"/>
    </location>
</feature>
<feature type="repeat" description="PPR" evidence="2">
    <location>
        <begin position="556"/>
        <end position="590"/>
    </location>
</feature>
<feature type="repeat" description="PPR" evidence="2">
    <location>
        <begin position="346"/>
        <end position="380"/>
    </location>
</feature>
<dbReference type="AlphaFoldDB" id="A0A9N9AQU6"/>